<dbReference type="GeneID" id="83013454"/>
<evidence type="ECO:0000313" key="1">
    <source>
        <dbReference type="EMBL" id="CUO88734.1"/>
    </source>
</evidence>
<dbReference type="EMBL" id="CYZV01000075">
    <property type="protein sequence ID" value="CUO88734.1"/>
    <property type="molecule type" value="Genomic_DNA"/>
</dbReference>
<dbReference type="RefSeq" id="WP_042402871.1">
    <property type="nucleotide sequence ID" value="NZ_CYYT01000072.1"/>
</dbReference>
<protein>
    <submittedName>
        <fullName evidence="1">Uncharacterized protein</fullName>
    </submittedName>
</protein>
<gene>
    <name evidence="1" type="ORF">ERS852470_03638</name>
</gene>
<proteinExistence type="predicted"/>
<organism evidence="1 2">
    <name type="scientific">Clostridium disporicum</name>
    <dbReference type="NCBI Taxonomy" id="84024"/>
    <lineage>
        <taxon>Bacteria</taxon>
        <taxon>Bacillati</taxon>
        <taxon>Bacillota</taxon>
        <taxon>Clostridia</taxon>
        <taxon>Eubacteriales</taxon>
        <taxon>Clostridiaceae</taxon>
        <taxon>Clostridium</taxon>
    </lineage>
</organism>
<dbReference type="OrthoDB" id="1935443at2"/>
<reference evidence="1 2" key="1">
    <citation type="submission" date="2015-09" db="EMBL/GenBank/DDBJ databases">
        <authorList>
            <consortium name="Pathogen Informatics"/>
        </authorList>
    </citation>
    <scope>NUCLEOTIDE SEQUENCE [LARGE SCALE GENOMIC DNA]</scope>
    <source>
        <strain evidence="1 2">2789STDY5834855</strain>
    </source>
</reference>
<dbReference type="Proteomes" id="UP000095558">
    <property type="component" value="Unassembled WGS sequence"/>
</dbReference>
<accession>A0A174IN62</accession>
<dbReference type="STRING" id="84024.ERS852471_03283"/>
<evidence type="ECO:0000313" key="2">
    <source>
        <dbReference type="Proteomes" id="UP000095558"/>
    </source>
</evidence>
<dbReference type="AlphaFoldDB" id="A0A174IN62"/>
<sequence>MPDYKMDIRGKLGLSEYSDIYDYMGIVDKNDNFTITVDQSNRQHVNIITSMLKESNFSILEEGINNLGDYYISANKYK</sequence>
<name>A0A174IN62_9CLOT</name>